<proteinExistence type="predicted"/>
<dbReference type="Proteomes" id="UP000309997">
    <property type="component" value="Unassembled WGS sequence"/>
</dbReference>
<name>A0ACC4AQF0_POPAL</name>
<reference evidence="1 2" key="1">
    <citation type="journal article" date="2024" name="Plant Biotechnol. J.">
        <title>Genome and CRISPR/Cas9 system of a widespread forest tree (Populus alba) in the world.</title>
        <authorList>
            <person name="Liu Y.J."/>
            <person name="Jiang P.F."/>
            <person name="Han X.M."/>
            <person name="Li X.Y."/>
            <person name="Wang H.M."/>
            <person name="Wang Y.J."/>
            <person name="Wang X.X."/>
            <person name="Zeng Q.Y."/>
        </authorList>
    </citation>
    <scope>NUCLEOTIDE SEQUENCE [LARGE SCALE GENOMIC DNA]</scope>
    <source>
        <strain evidence="2">cv. PAL-ZL1</strain>
    </source>
</reference>
<gene>
    <name evidence="1" type="ORF">D5086_031061</name>
</gene>
<organism evidence="1 2">
    <name type="scientific">Populus alba</name>
    <name type="common">White poplar</name>
    <dbReference type="NCBI Taxonomy" id="43335"/>
    <lineage>
        <taxon>Eukaryota</taxon>
        <taxon>Viridiplantae</taxon>
        <taxon>Streptophyta</taxon>
        <taxon>Embryophyta</taxon>
        <taxon>Tracheophyta</taxon>
        <taxon>Spermatophyta</taxon>
        <taxon>Magnoliopsida</taxon>
        <taxon>eudicotyledons</taxon>
        <taxon>Gunneridae</taxon>
        <taxon>Pentapetalae</taxon>
        <taxon>rosids</taxon>
        <taxon>fabids</taxon>
        <taxon>Malpighiales</taxon>
        <taxon>Salicaceae</taxon>
        <taxon>Saliceae</taxon>
        <taxon>Populus</taxon>
    </lineage>
</organism>
<dbReference type="EMBL" id="RCHU02000017">
    <property type="protein sequence ID" value="KAL3568410.1"/>
    <property type="molecule type" value="Genomic_DNA"/>
</dbReference>
<comment type="caution">
    <text evidence="1">The sequence shown here is derived from an EMBL/GenBank/DDBJ whole genome shotgun (WGS) entry which is preliminary data.</text>
</comment>
<keyword evidence="2" id="KW-1185">Reference proteome</keyword>
<evidence type="ECO:0000313" key="2">
    <source>
        <dbReference type="Proteomes" id="UP000309997"/>
    </source>
</evidence>
<sequence length="74" mass="8318">MRQPPEHSFWSLFICILFCGTIAADRTREVAGGHLKLFGLDQQKVIQIMETQNAHEVDGYAGVYGFIFPDSLCV</sequence>
<accession>A0ACC4AQF0</accession>
<evidence type="ECO:0000313" key="1">
    <source>
        <dbReference type="EMBL" id="KAL3568410.1"/>
    </source>
</evidence>
<protein>
    <submittedName>
        <fullName evidence="1">Uncharacterized protein</fullName>
    </submittedName>
</protein>